<evidence type="ECO:0000259" key="3">
    <source>
        <dbReference type="Pfam" id="PF10650"/>
    </source>
</evidence>
<comment type="caution">
    <text evidence="4">The sequence shown here is derived from an EMBL/GenBank/DDBJ whole genome shotgun (WGS) entry which is preliminary data.</text>
</comment>
<feature type="region of interest" description="Disordered" evidence="2">
    <location>
        <begin position="626"/>
        <end position="667"/>
    </location>
</feature>
<feature type="region of interest" description="Disordered" evidence="2">
    <location>
        <begin position="108"/>
        <end position="173"/>
    </location>
</feature>
<feature type="compositionally biased region" description="Polar residues" evidence="2">
    <location>
        <begin position="631"/>
        <end position="641"/>
    </location>
</feature>
<organism evidence="4 5">
    <name type="scientific">Trapa natans</name>
    <name type="common">Water chestnut</name>
    <dbReference type="NCBI Taxonomy" id="22666"/>
    <lineage>
        <taxon>Eukaryota</taxon>
        <taxon>Viridiplantae</taxon>
        <taxon>Streptophyta</taxon>
        <taxon>Embryophyta</taxon>
        <taxon>Tracheophyta</taxon>
        <taxon>Spermatophyta</taxon>
        <taxon>Magnoliopsida</taxon>
        <taxon>eudicotyledons</taxon>
        <taxon>Gunneridae</taxon>
        <taxon>Pentapetalae</taxon>
        <taxon>rosids</taxon>
        <taxon>malvids</taxon>
        <taxon>Myrtales</taxon>
        <taxon>Lythraceae</taxon>
        <taxon>Trapa</taxon>
    </lineage>
</organism>
<dbReference type="EMBL" id="JAXQNO010000018">
    <property type="protein sequence ID" value="KAK4776904.1"/>
    <property type="molecule type" value="Genomic_DNA"/>
</dbReference>
<proteinExistence type="predicted"/>
<feature type="compositionally biased region" description="Basic and acidic residues" evidence="2">
    <location>
        <begin position="149"/>
        <end position="162"/>
    </location>
</feature>
<evidence type="ECO:0000256" key="2">
    <source>
        <dbReference type="SAM" id="MobiDB-lite"/>
    </source>
</evidence>
<protein>
    <recommendedName>
        <fullName evidence="3">Putative zinc-finger domain-containing protein</fullName>
    </recommendedName>
</protein>
<dbReference type="Proteomes" id="UP001346149">
    <property type="component" value="Unassembled WGS sequence"/>
</dbReference>
<sequence length="1699" mass="188675">MERTHELSSTPELVSHLHNPNPPRNPRTEPASRPPVAREEGELSSSDGAPESCNHSALPSTTTAVPSSSATSDLAPSCLGEAHHNVTTIKGNHQVNSVSKHIRAPMQHGKSDLINQLPPKNVRSRITSQQDNRNLVISFSDDESSSGSDDNKQSKSKGKIEIKQGNWKPSTLTTVGPKKCCKVPKNINLNVSKKASLIHKFVPSLIKNRRGNKIGEAVLLGGHVTNSRDNINKKRIEVQDVGYDLGSKQLELQDLRHQIALRESELKLRSAQLNKPSAAGASSDSEALNSVQDSIQRLVPGIVDAAQLGPREPPSKRLKLALSCYTGQNLEKGRHVARSLSPPKLLTLGSSKKNKVDNVKKATSSGVIESNSIRWKKQDGEGMMMASQDLHGNKEGGTMNGGDCGQDLACMMSDPALVMNHNTLPDVMAPNAFTNNVGAPLTGSLWSSLVDANTSRQSNREIQKLIEIEEALDKELEDAQEHRRKCEIEERNALKAYRKAQRGLLKANARCAILYRQRELYSSHLQTCIMDDSSLLGCSSGHDYFGNQIKLSNVTAENTDLIPSPSQQMQGEDEQFNQPAYASNMPCVNAPELDPYQHIKGQNLGSEECSEPDGSISETLQRRNNKLLPGESSSNEQTTSVDVDDDNLPDSAQPKHGSYRDSGKSVERYMNIPHEPDRKMSDDNPDDAMLLEATLRSELFARLGVRVRNSKGSNSITSRKVEEVYQIDDGSGKTDGSNGSGQLSVMENIQKTDFDGNNKQGVVVDDTPILDVKKNYLDQSDSHDFEEKRSTFKERQDDTLVISLSTFSLRSAFHHLKIVTAPRIDFQRQNVEADANTNLSVSFDSGCIGLMTLISSSSDKIALDLCKRESSSYSSDVVVDPFWPICMFDLRGKCNNDECPWQHVKDHCIEKMSQDVYGDSDRADCQVALTSNRRIYSGKADHFKSQAPIYLIGLDILKADVHSHDSVVAQRVGQSWQKCFTISLAISGSFKKVLKADDSILQNNDGRMEVFGCWGSRGLCFRNRSGRVNDLKQTSICTDQLLESALLTFNQEAENFVAKRKALSVLSRALEATPTSVVLWIAYLVIYYSKTKPVGKDDMYTIAVRHNQGSYEIWLMYINSRPILNKRFAAYEEALSVLCNHCSVPVVETGCSSSWVLDVFLQMINCYCMSGHSDKATQMIYNLLPHARNSNEQFNSLLCYILTSCLMVSDKCIFWICCVYLVIYRKLPDAVVHQFESEKDVLAIEWPPALLTDVERGKVTELLEFAVDDFQLCIRNEPNKHVKFAQDFAVSHIRCKVVLDGLPRNRELLDRYARMYPTCLDLALMSARVENYDGEGLSFHGFENAIIKWPNGADGLQCIWYRYAEYALDSGKTDLAKELMERWFLSVWKLKYPDFDVYHTEMTNLCNDSCAPTSVSSLGFSASATSNMDLVYGLLNLSLYNLMQRQHEEAQKAITQALKGASRENYACCVREHAAFMLTDECLLKDSIHVSRVVNLINGYLNDSRASPVIEPLSRKFIEDVDKPKLQQLIKNFLCPVSTNSLLVNSVLDSLFGPCLLPQKFWKVKDLVDLVEAIMDISPSNYKLAISLCKRMVTEDGDCQDATDSASASFSFWAGSVLVSTLSHAVPVAPEYIWVEAAGLLGNIAGFAAISEGFHKKALSVYPFSVNLWKSYYHSANSSGLGKPVLEAAKEKGIDLVQI</sequence>
<feature type="compositionally biased region" description="Polar residues" evidence="2">
    <location>
        <begin position="124"/>
        <end position="137"/>
    </location>
</feature>
<dbReference type="PANTHER" id="PTHR21563:SF3">
    <property type="entry name" value="ZINC FINGER C3H1 DOMAIN-CONTAINING PROTEIN"/>
    <property type="match status" value="1"/>
</dbReference>
<feature type="compositionally biased region" description="Basic and acidic residues" evidence="2">
    <location>
        <begin position="658"/>
        <end position="667"/>
    </location>
</feature>
<feature type="region of interest" description="Disordered" evidence="2">
    <location>
        <begin position="1"/>
        <end position="76"/>
    </location>
</feature>
<dbReference type="InterPro" id="IPR039278">
    <property type="entry name" value="Red1"/>
</dbReference>
<gene>
    <name evidence="4" type="ORF">SAY86_005592</name>
</gene>
<dbReference type="Pfam" id="PF10650">
    <property type="entry name" value="zf-C3H1"/>
    <property type="match status" value="1"/>
</dbReference>
<feature type="compositionally biased region" description="Low complexity" evidence="2">
    <location>
        <begin position="56"/>
        <end position="72"/>
    </location>
</feature>
<dbReference type="InterPro" id="IPR019607">
    <property type="entry name" value="Putative_zinc-finger_domain"/>
</dbReference>
<evidence type="ECO:0000313" key="4">
    <source>
        <dbReference type="EMBL" id="KAK4776904.1"/>
    </source>
</evidence>
<dbReference type="SUPFAM" id="SSF48452">
    <property type="entry name" value="TPR-like"/>
    <property type="match status" value="1"/>
</dbReference>
<feature type="domain" description="Putative zinc-finger" evidence="3">
    <location>
        <begin position="885"/>
        <end position="905"/>
    </location>
</feature>
<dbReference type="InterPro" id="IPR011990">
    <property type="entry name" value="TPR-like_helical_dom_sf"/>
</dbReference>
<keyword evidence="5" id="KW-1185">Reference proteome</keyword>
<evidence type="ECO:0000256" key="1">
    <source>
        <dbReference type="SAM" id="Coils"/>
    </source>
</evidence>
<name>A0AAN7L375_TRANT</name>
<evidence type="ECO:0000313" key="5">
    <source>
        <dbReference type="Proteomes" id="UP001346149"/>
    </source>
</evidence>
<dbReference type="PANTHER" id="PTHR21563">
    <property type="entry name" value="ZINC FINGER C3H1 DOMAIN-CONTAINING PROTEIN"/>
    <property type="match status" value="1"/>
</dbReference>
<accession>A0AAN7L375</accession>
<feature type="coiled-coil region" evidence="1">
    <location>
        <begin position="462"/>
        <end position="492"/>
    </location>
</feature>
<dbReference type="GO" id="GO:0005634">
    <property type="term" value="C:nucleus"/>
    <property type="evidence" value="ECO:0007669"/>
    <property type="project" value="TreeGrafter"/>
</dbReference>
<reference evidence="4 5" key="1">
    <citation type="journal article" date="2023" name="Hortic Res">
        <title>Pangenome of water caltrop reveals structural variations and asymmetric subgenome divergence after allopolyploidization.</title>
        <authorList>
            <person name="Zhang X."/>
            <person name="Chen Y."/>
            <person name="Wang L."/>
            <person name="Yuan Y."/>
            <person name="Fang M."/>
            <person name="Shi L."/>
            <person name="Lu R."/>
            <person name="Comes H.P."/>
            <person name="Ma Y."/>
            <person name="Chen Y."/>
            <person name="Huang G."/>
            <person name="Zhou Y."/>
            <person name="Zheng Z."/>
            <person name="Qiu Y."/>
        </authorList>
    </citation>
    <scope>NUCLEOTIDE SEQUENCE [LARGE SCALE GENOMIC DNA]</scope>
    <source>
        <strain evidence="4">F231</strain>
    </source>
</reference>
<dbReference type="GO" id="GO:0000178">
    <property type="term" value="C:exosome (RNase complex)"/>
    <property type="evidence" value="ECO:0007669"/>
    <property type="project" value="TreeGrafter"/>
</dbReference>
<keyword evidence="1" id="KW-0175">Coiled coil</keyword>